<evidence type="ECO:0000313" key="3">
    <source>
        <dbReference type="RefSeq" id="XP_026286458.2"/>
    </source>
</evidence>
<evidence type="ECO:0000313" key="2">
    <source>
        <dbReference type="Proteomes" id="UP000504606"/>
    </source>
</evidence>
<organism evidence="2 3">
    <name type="scientific">Frankliniella occidentalis</name>
    <name type="common">Western flower thrips</name>
    <name type="synonym">Euthrips occidentalis</name>
    <dbReference type="NCBI Taxonomy" id="133901"/>
    <lineage>
        <taxon>Eukaryota</taxon>
        <taxon>Metazoa</taxon>
        <taxon>Ecdysozoa</taxon>
        <taxon>Arthropoda</taxon>
        <taxon>Hexapoda</taxon>
        <taxon>Insecta</taxon>
        <taxon>Pterygota</taxon>
        <taxon>Neoptera</taxon>
        <taxon>Paraneoptera</taxon>
        <taxon>Thysanoptera</taxon>
        <taxon>Terebrantia</taxon>
        <taxon>Thripoidea</taxon>
        <taxon>Thripidae</taxon>
        <taxon>Frankliniella</taxon>
    </lineage>
</organism>
<dbReference type="GeneID" id="113212087"/>
<name>A0A6J1SZT7_FRAOC</name>
<dbReference type="OrthoDB" id="6730712at2759"/>
<dbReference type="PANTHER" id="PTHR45749:SF21">
    <property type="entry name" value="DUF4371 DOMAIN-CONTAINING PROTEIN"/>
    <property type="match status" value="1"/>
</dbReference>
<evidence type="ECO:0000259" key="1">
    <source>
        <dbReference type="Pfam" id="PF14291"/>
    </source>
</evidence>
<dbReference type="KEGG" id="foc:113212087"/>
<dbReference type="RefSeq" id="XP_026286458.2">
    <property type="nucleotide sequence ID" value="XM_026430673.2"/>
</dbReference>
<dbReference type="SUPFAM" id="SSF53098">
    <property type="entry name" value="Ribonuclease H-like"/>
    <property type="match status" value="1"/>
</dbReference>
<accession>A0A6J1SZT7</accession>
<dbReference type="Pfam" id="PF14291">
    <property type="entry name" value="DUF4371"/>
    <property type="match status" value="1"/>
</dbReference>
<feature type="domain" description="DUF4371" evidence="1">
    <location>
        <begin position="25"/>
        <end position="196"/>
    </location>
</feature>
<dbReference type="InterPro" id="IPR012337">
    <property type="entry name" value="RNaseH-like_sf"/>
</dbReference>
<dbReference type="InterPro" id="IPR025398">
    <property type="entry name" value="DUF4371"/>
</dbReference>
<keyword evidence="2" id="KW-1185">Reference proteome</keyword>
<feature type="non-terminal residue" evidence="3">
    <location>
        <position position="1"/>
    </location>
</feature>
<dbReference type="AlphaFoldDB" id="A0A6J1SZT7"/>
<reference evidence="3" key="1">
    <citation type="submission" date="2025-08" db="UniProtKB">
        <authorList>
            <consortium name="RefSeq"/>
        </authorList>
    </citation>
    <scope>IDENTIFICATION</scope>
    <source>
        <tissue evidence="3">Whole organism</tissue>
    </source>
</reference>
<dbReference type="PANTHER" id="PTHR45749">
    <property type="match status" value="1"/>
</dbReference>
<gene>
    <name evidence="3" type="primary">LOC113212087</name>
</gene>
<sequence>SLFFFTSVLDSLEHPIAYRGGQEAAHSLEDRSVNHGNFLELVLLLAEYDPVLQEHVRISIETSKKLRDSNPGSKGRGSFVSFLSKSTVNKLIKIIGSNIQEKIIEEVKLAKIFSLQVDSTQDVGVLDQLAIVVRYVSPLTGMPSERLIKLTVSHDNTGEGLFKLIKREFASLGIDLRNCVACSFDGAANMSGCFKGLQTRLKEINPNLQFTHCAAHCLNLVLSDTCKDCNDCNKLFGLLETAAVFISQSYKRMEVWSSIAKASNSAHRKLRRLQKIGATRWWSKHVSLRSVIDEKFSVSENCNLVQFLSCMADIRDSSLFDSKTNFAAGSIITGWCKFETLLTAFLMSDVFVKTTPVSEALQSPKLDYLTTFKMVEALQDAIEKKRDEFDSLVSRVKQYALDINKELDALEIKDIKLETDFQDLRKTRHAHVQTSRDAYRVGTFYVVLDRVISGLRERFNPNEDLLKECAMLDPK</sequence>
<protein>
    <submittedName>
        <fullName evidence="3">SCAN domain-containing protein 3-like</fullName>
    </submittedName>
</protein>
<proteinExistence type="predicted"/>
<dbReference type="Proteomes" id="UP000504606">
    <property type="component" value="Unplaced"/>
</dbReference>